<dbReference type="OrthoDB" id="9815825at2"/>
<dbReference type="PANTHER" id="PTHR43818:SF11">
    <property type="entry name" value="BCDNA.GH03377"/>
    <property type="match status" value="1"/>
</dbReference>
<dbReference type="InterPro" id="IPR050463">
    <property type="entry name" value="Gfo/Idh/MocA_oxidrdct_glycsds"/>
</dbReference>
<dbReference type="eggNOG" id="COG0673">
    <property type="taxonomic scope" value="Bacteria"/>
</dbReference>
<dbReference type="GO" id="GO:0000166">
    <property type="term" value="F:nucleotide binding"/>
    <property type="evidence" value="ECO:0007669"/>
    <property type="project" value="InterPro"/>
</dbReference>
<organism evidence="3 4">
    <name type="scientific">Mesorhizobium amorphae CCNWGS0123</name>
    <dbReference type="NCBI Taxonomy" id="1082933"/>
    <lineage>
        <taxon>Bacteria</taxon>
        <taxon>Pseudomonadati</taxon>
        <taxon>Pseudomonadota</taxon>
        <taxon>Alphaproteobacteria</taxon>
        <taxon>Hyphomicrobiales</taxon>
        <taxon>Phyllobacteriaceae</taxon>
        <taxon>Mesorhizobium</taxon>
    </lineage>
</organism>
<evidence type="ECO:0000313" key="3">
    <source>
        <dbReference type="EMBL" id="EHH12901.1"/>
    </source>
</evidence>
<evidence type="ECO:0000259" key="2">
    <source>
        <dbReference type="Pfam" id="PF01408"/>
    </source>
</evidence>
<reference evidence="3 4" key="1">
    <citation type="journal article" date="2012" name="J. Bacteriol.">
        <title>Draft Genome Sequence of Plant Growth-Promoting Rhizobium Mesorhizobium amorphae, Isolated from Zinc-Lead Mine Tailings.</title>
        <authorList>
            <person name="Hao X."/>
            <person name="Lin Y."/>
            <person name="Johnstone L."/>
            <person name="Baltrus D.A."/>
            <person name="Miller S.J."/>
            <person name="Wei G."/>
            <person name="Rensing C."/>
        </authorList>
    </citation>
    <scope>NUCLEOTIDE SEQUENCE [LARGE SCALE GENOMIC DNA]</scope>
    <source>
        <strain evidence="3 4">CCNWGS0123</strain>
    </source>
</reference>
<dbReference type="Pfam" id="PF01408">
    <property type="entry name" value="GFO_IDH_MocA"/>
    <property type="match status" value="1"/>
</dbReference>
<evidence type="ECO:0000256" key="1">
    <source>
        <dbReference type="ARBA" id="ARBA00023002"/>
    </source>
</evidence>
<feature type="domain" description="Gfo/Idh/MocA-like oxidoreductase N-terminal" evidence="2">
    <location>
        <begin position="11"/>
        <end position="124"/>
    </location>
</feature>
<dbReference type="RefSeq" id="WP_006200721.1">
    <property type="nucleotide sequence ID" value="NZ_AGSN01000064.1"/>
</dbReference>
<protein>
    <submittedName>
        <fullName evidence="3">GFO/IDH/MocA family dehydrogenase</fullName>
    </submittedName>
</protein>
<dbReference type="Gene3D" id="3.30.360.10">
    <property type="entry name" value="Dihydrodipicolinate Reductase, domain 2"/>
    <property type="match status" value="1"/>
</dbReference>
<dbReference type="InterPro" id="IPR036291">
    <property type="entry name" value="NAD(P)-bd_dom_sf"/>
</dbReference>
<dbReference type="GO" id="GO:0016491">
    <property type="term" value="F:oxidoreductase activity"/>
    <property type="evidence" value="ECO:0007669"/>
    <property type="project" value="UniProtKB-KW"/>
</dbReference>
<evidence type="ECO:0000313" key="4">
    <source>
        <dbReference type="Proteomes" id="UP000002949"/>
    </source>
</evidence>
<dbReference type="AlphaFoldDB" id="G6Y5S5"/>
<dbReference type="Proteomes" id="UP000002949">
    <property type="component" value="Unassembled WGS sequence"/>
</dbReference>
<keyword evidence="1" id="KW-0560">Oxidoreductase</keyword>
<gene>
    <name evidence="3" type="ORF">MEA186_06423</name>
</gene>
<dbReference type="Gene3D" id="3.40.50.720">
    <property type="entry name" value="NAD(P)-binding Rossmann-like Domain"/>
    <property type="match status" value="1"/>
</dbReference>
<proteinExistence type="predicted"/>
<dbReference type="PANTHER" id="PTHR43818">
    <property type="entry name" value="BCDNA.GH03377"/>
    <property type="match status" value="1"/>
</dbReference>
<accession>G6Y5S5</accession>
<dbReference type="SUPFAM" id="SSF55347">
    <property type="entry name" value="Glyceraldehyde-3-phosphate dehydrogenase-like, C-terminal domain"/>
    <property type="match status" value="1"/>
</dbReference>
<sequence length="344" mass="37032">MGYQRGYEDRIKVGMVGIGSHSYRNILPALTYLPVELVAICDLDPALAAKTARQYGVAATYSDMDEMLNSGTIEAVLLCVSPKMHPVLAAKALASGHHVWMEKPAATSSADVRSMLDARGDRVCVVGYKKAFMPATRKAVELISLPETGKVLSILATYSMSIPIGDDARDSRWVIDGCHPLAVMLELGGAVEAVTTHRGARGGGSLILHYASGAIGNFHLAEGAPVYQPSERYVVYSENASVTIDNGATVAFQRGIPFDYETGTSFAPPGTDSGAVVWQAQNMMSTLENRGEFLQGIYGELFHFLQSIQRRTRATVGTLEQALQISRIYEAALISDGTRVQIAN</sequence>
<keyword evidence="4" id="KW-1185">Reference proteome</keyword>
<dbReference type="KEGG" id="mamo:A6B35_29685"/>
<name>G6Y5S5_9HYPH</name>
<dbReference type="InterPro" id="IPR000683">
    <property type="entry name" value="Gfo/Idh/MocA-like_OxRdtase_N"/>
</dbReference>
<dbReference type="SUPFAM" id="SSF51735">
    <property type="entry name" value="NAD(P)-binding Rossmann-fold domains"/>
    <property type="match status" value="1"/>
</dbReference>
<dbReference type="EMBL" id="AGSN01000064">
    <property type="protein sequence ID" value="EHH12901.1"/>
    <property type="molecule type" value="Genomic_DNA"/>
</dbReference>